<dbReference type="AlphaFoldDB" id="A4BUA8"/>
<dbReference type="Proteomes" id="UP000003374">
    <property type="component" value="Unassembled WGS sequence"/>
</dbReference>
<dbReference type="RefSeq" id="WP_004999269.1">
    <property type="nucleotide sequence ID" value="NZ_CH672427.1"/>
</dbReference>
<gene>
    <name evidence="1" type="ORF">NB231_01858</name>
</gene>
<protein>
    <recommendedName>
        <fullName evidence="3">Addiction module component</fullName>
    </recommendedName>
</protein>
<evidence type="ECO:0008006" key="3">
    <source>
        <dbReference type="Google" id="ProtNLM"/>
    </source>
</evidence>
<evidence type="ECO:0000313" key="1">
    <source>
        <dbReference type="EMBL" id="EAR20622.1"/>
    </source>
</evidence>
<dbReference type="EMBL" id="AAOF01000018">
    <property type="protein sequence ID" value="EAR20622.1"/>
    <property type="molecule type" value="Genomic_DNA"/>
</dbReference>
<comment type="caution">
    <text evidence="1">The sequence shown here is derived from an EMBL/GenBank/DDBJ whole genome shotgun (WGS) entry which is preliminary data.</text>
</comment>
<dbReference type="Pfam" id="PF09720">
    <property type="entry name" value="Unstab_antitox"/>
    <property type="match status" value="1"/>
</dbReference>
<reference evidence="1 2" key="1">
    <citation type="submission" date="2006-02" db="EMBL/GenBank/DDBJ databases">
        <authorList>
            <person name="Waterbury J."/>
            <person name="Ferriera S."/>
            <person name="Johnson J."/>
            <person name="Kravitz S."/>
            <person name="Halpern A."/>
            <person name="Remington K."/>
            <person name="Beeson K."/>
            <person name="Tran B."/>
            <person name="Rogers Y.-H."/>
            <person name="Friedman R."/>
            <person name="Venter J.C."/>
        </authorList>
    </citation>
    <scope>NUCLEOTIDE SEQUENCE [LARGE SCALE GENOMIC DNA]</scope>
    <source>
        <strain evidence="1 2">Nb-231</strain>
    </source>
</reference>
<dbReference type="InterPro" id="IPR013406">
    <property type="entry name" value="CHP02574_addiction_mod"/>
</dbReference>
<proteinExistence type="predicted"/>
<organism evidence="1 2">
    <name type="scientific">Nitrococcus mobilis Nb-231</name>
    <dbReference type="NCBI Taxonomy" id="314278"/>
    <lineage>
        <taxon>Bacteria</taxon>
        <taxon>Pseudomonadati</taxon>
        <taxon>Pseudomonadota</taxon>
        <taxon>Gammaproteobacteria</taxon>
        <taxon>Chromatiales</taxon>
        <taxon>Ectothiorhodospiraceae</taxon>
        <taxon>Nitrococcus</taxon>
    </lineage>
</organism>
<evidence type="ECO:0000313" key="2">
    <source>
        <dbReference type="Proteomes" id="UP000003374"/>
    </source>
</evidence>
<dbReference type="HOGENOM" id="CLU_177580_2_1_6"/>
<sequence length="80" mass="8992">MMGTRAEAIEPEALALPADERMRLALHLLKSIDSRPVSDPKQVEEAWVAEANRRYQAYLKGEDQAIDAEQVLAELREDDG</sequence>
<keyword evidence="2" id="KW-1185">Reference proteome</keyword>
<name>A4BUA8_9GAMM</name>
<accession>A4BUA8</accession>
<dbReference type="eggNOG" id="ENOG502ZJEV">
    <property type="taxonomic scope" value="Bacteria"/>
</dbReference>
<dbReference type="NCBIfam" id="TIGR02574">
    <property type="entry name" value="stabl_TIGR02574"/>
    <property type="match status" value="1"/>
</dbReference>